<gene>
    <name evidence="2" type="primary">LOC104709741</name>
</gene>
<evidence type="ECO:0000313" key="2">
    <source>
        <dbReference type="RefSeq" id="XP_010424607.1"/>
    </source>
</evidence>
<dbReference type="PANTHER" id="PTHR33710:SF71">
    <property type="entry name" value="ENDONUCLEASE_EXONUCLEASE_PHOSPHATASE DOMAIN-CONTAINING PROTEIN"/>
    <property type="match status" value="1"/>
</dbReference>
<name>A0ABM0TD89_CAMSA</name>
<keyword evidence="1" id="KW-1185">Reference proteome</keyword>
<reference evidence="2" key="2">
    <citation type="submission" date="2025-08" db="UniProtKB">
        <authorList>
            <consortium name="RefSeq"/>
        </authorList>
    </citation>
    <scope>IDENTIFICATION</scope>
    <source>
        <tissue evidence="2">Leaf</tissue>
    </source>
</reference>
<evidence type="ECO:0000313" key="1">
    <source>
        <dbReference type="Proteomes" id="UP000694864"/>
    </source>
</evidence>
<accession>A0ABM0TD89</accession>
<dbReference type="Proteomes" id="UP000694864">
    <property type="component" value="Chromosome 8"/>
</dbReference>
<dbReference type="PANTHER" id="PTHR33710">
    <property type="entry name" value="BNAC02G09200D PROTEIN"/>
    <property type="match status" value="1"/>
</dbReference>
<proteinExistence type="predicted"/>
<dbReference type="GeneID" id="104709741"/>
<dbReference type="RefSeq" id="XP_010424607.1">
    <property type="nucleotide sequence ID" value="XM_010426305.1"/>
</dbReference>
<protein>
    <submittedName>
        <fullName evidence="2">Uncharacterized protein LOC104709741</fullName>
    </submittedName>
</protein>
<organism evidence="1 2">
    <name type="scientific">Camelina sativa</name>
    <name type="common">False flax</name>
    <name type="synonym">Myagrum sativum</name>
    <dbReference type="NCBI Taxonomy" id="90675"/>
    <lineage>
        <taxon>Eukaryota</taxon>
        <taxon>Viridiplantae</taxon>
        <taxon>Streptophyta</taxon>
        <taxon>Embryophyta</taxon>
        <taxon>Tracheophyta</taxon>
        <taxon>Spermatophyta</taxon>
        <taxon>Magnoliopsida</taxon>
        <taxon>eudicotyledons</taxon>
        <taxon>Gunneridae</taxon>
        <taxon>Pentapetalae</taxon>
        <taxon>rosids</taxon>
        <taxon>malvids</taxon>
        <taxon>Brassicales</taxon>
        <taxon>Brassicaceae</taxon>
        <taxon>Camelineae</taxon>
        <taxon>Camelina</taxon>
    </lineage>
</organism>
<sequence>MIRDCGFLEFPFIGDCLSWRGWRDKKPIRCRLDRALGNEDWHDLFPDTVTEYLPMIASDHKPIVVNIGAKRSRGKRSYMFDCRWIGKAGLMDVIASGWDRDLDQDSDNFVQKVVNCRKAISQWRKSQVPYGRETIEDLKRELEVALADDSIPPSTISELQNRLRQAYGDEEIYWYQKSRSKWMKLGDKNSKYFHALTKQRRARNWITGLFNRDDIWSTEDVDISHTAVSYFEDLFTLTNPENFEEVLREVNMVITAEDNERLTGPATEAEVKSALFTMHPDKAPGVHFNKSRKF</sequence>
<dbReference type="InterPro" id="IPR036691">
    <property type="entry name" value="Endo/exonu/phosph_ase_sf"/>
</dbReference>
<reference evidence="1" key="1">
    <citation type="journal article" date="2014" name="Nat. Commun.">
        <title>The emerging biofuel crop Camelina sativa retains a highly undifferentiated hexaploid genome structure.</title>
        <authorList>
            <person name="Kagale S."/>
            <person name="Koh C."/>
            <person name="Nixon J."/>
            <person name="Bollina V."/>
            <person name="Clarke W.E."/>
            <person name="Tuteja R."/>
            <person name="Spillane C."/>
            <person name="Robinson S.J."/>
            <person name="Links M.G."/>
            <person name="Clarke C."/>
            <person name="Higgins E.E."/>
            <person name="Huebert T."/>
            <person name="Sharpe A.G."/>
            <person name="Parkin I.A."/>
        </authorList>
    </citation>
    <scope>NUCLEOTIDE SEQUENCE [LARGE SCALE GENOMIC DNA]</scope>
    <source>
        <strain evidence="1">cv. DH55</strain>
    </source>
</reference>
<dbReference type="SUPFAM" id="SSF56219">
    <property type="entry name" value="DNase I-like"/>
    <property type="match status" value="1"/>
</dbReference>